<gene>
    <name evidence="1" type="ORF">GPUH_LOCUS8068</name>
</gene>
<dbReference type="EMBL" id="UYRT01022581">
    <property type="protein sequence ID" value="VDK60681.1"/>
    <property type="molecule type" value="Genomic_DNA"/>
</dbReference>
<organism evidence="3">
    <name type="scientific">Gongylonema pulchrum</name>
    <dbReference type="NCBI Taxonomy" id="637853"/>
    <lineage>
        <taxon>Eukaryota</taxon>
        <taxon>Metazoa</taxon>
        <taxon>Ecdysozoa</taxon>
        <taxon>Nematoda</taxon>
        <taxon>Chromadorea</taxon>
        <taxon>Rhabditida</taxon>
        <taxon>Spirurina</taxon>
        <taxon>Spiruromorpha</taxon>
        <taxon>Spiruroidea</taxon>
        <taxon>Gongylonematidae</taxon>
        <taxon>Gongylonema</taxon>
    </lineage>
</organism>
<accession>A0A183DH74</accession>
<reference evidence="1 2" key="2">
    <citation type="submission" date="2018-11" db="EMBL/GenBank/DDBJ databases">
        <authorList>
            <consortium name="Pathogen Informatics"/>
        </authorList>
    </citation>
    <scope>NUCLEOTIDE SEQUENCE [LARGE SCALE GENOMIC DNA]</scope>
</reference>
<evidence type="ECO:0000313" key="2">
    <source>
        <dbReference type="Proteomes" id="UP000271098"/>
    </source>
</evidence>
<evidence type="ECO:0000313" key="1">
    <source>
        <dbReference type="EMBL" id="VDK60681.1"/>
    </source>
</evidence>
<keyword evidence="2" id="KW-1185">Reference proteome</keyword>
<protein>
    <submittedName>
        <fullName evidence="3">BZIP domain-containing protein</fullName>
    </submittedName>
</protein>
<name>A0A183DH74_9BILA</name>
<dbReference type="WBParaSite" id="GPUH_0000807401-mRNA-1">
    <property type="protein sequence ID" value="GPUH_0000807401-mRNA-1"/>
    <property type="gene ID" value="GPUH_0000807401"/>
</dbReference>
<evidence type="ECO:0000313" key="3">
    <source>
        <dbReference type="WBParaSite" id="GPUH_0000807401-mRNA-1"/>
    </source>
</evidence>
<sequence>MIDWNRRQHDKSAVADGVNNVAVSEGEEVMDGGFALDDFEEESLHNFMQNTGKTANCRNTYNGRISVNGSNIRSRKRRNTSSLRADSLGVVDETPNHFRDSVRRRRLRNANLDIRRAHEVQEVERAIARASGSIEQTPAQQQMFVIDFTCIT</sequence>
<proteinExistence type="predicted"/>
<dbReference type="Proteomes" id="UP000271098">
    <property type="component" value="Unassembled WGS sequence"/>
</dbReference>
<reference evidence="3" key="1">
    <citation type="submission" date="2016-06" db="UniProtKB">
        <authorList>
            <consortium name="WormBaseParasite"/>
        </authorList>
    </citation>
    <scope>IDENTIFICATION</scope>
</reference>
<dbReference type="AlphaFoldDB" id="A0A183DH74"/>